<dbReference type="GO" id="GO:0006508">
    <property type="term" value="P:proteolysis"/>
    <property type="evidence" value="ECO:0007669"/>
    <property type="project" value="UniProtKB-KW"/>
</dbReference>
<sequence length="307" mass="33796">MPNLYSHRDSNIKKTWLLLTTSFVLVIGIGWLLSWRLNTPVILYVAVGLSLLMNTLAYWHSDKIALAMSGAKRIEREDNPYLFRMVENLCITAGLPLPKVCVINSPQINAFATGRDPKHAAIAVTTGALEKLQNEELEGVLAHELSHIGNRDILVSTIVVVLAGVVAILADWFLRISFFGGGRDNDNRGGVLMLVIAILAAVLAPLAATLIQLAVSRKREFLADASGALLTRYPEGLAGALEKIGQDGHHLRHAHNATAHLFIANPFKADVPRLARGSKESRSWFVKLFMTHPPLEERVRVLRGMRI</sequence>
<keyword evidence="8 11" id="KW-1133">Transmembrane helix</keyword>
<evidence type="ECO:0000259" key="12">
    <source>
        <dbReference type="Pfam" id="PF01435"/>
    </source>
</evidence>
<dbReference type="EC" id="3.4.24.-" evidence="11"/>
<feature type="transmembrane region" description="Helical" evidence="11">
    <location>
        <begin position="16"/>
        <end position="35"/>
    </location>
</feature>
<feature type="transmembrane region" description="Helical" evidence="11">
    <location>
        <begin position="194"/>
        <end position="215"/>
    </location>
</feature>
<protein>
    <recommendedName>
        <fullName evidence="11">Protease HtpX homolog</fullName>
        <ecNumber evidence="11">3.4.24.-</ecNumber>
    </recommendedName>
</protein>
<evidence type="ECO:0000256" key="2">
    <source>
        <dbReference type="ARBA" id="ARBA00022475"/>
    </source>
</evidence>
<evidence type="ECO:0000256" key="7">
    <source>
        <dbReference type="ARBA" id="ARBA00022833"/>
    </source>
</evidence>
<keyword evidence="4 11" id="KW-0812">Transmembrane</keyword>
<feature type="binding site" evidence="11">
    <location>
        <position position="147"/>
    </location>
    <ligand>
        <name>Zn(2+)</name>
        <dbReference type="ChEBI" id="CHEBI:29105"/>
        <note>catalytic</note>
    </ligand>
</feature>
<evidence type="ECO:0000256" key="8">
    <source>
        <dbReference type="ARBA" id="ARBA00022989"/>
    </source>
</evidence>
<keyword evidence="9 11" id="KW-0482">Metalloprotease</keyword>
<dbReference type="HAMAP" id="MF_00188">
    <property type="entry name" value="Pept_M48_protease_HtpX"/>
    <property type="match status" value="1"/>
</dbReference>
<keyword evidence="5 11" id="KW-0479">Metal-binding</keyword>
<comment type="cofactor">
    <cofactor evidence="11">
        <name>Zn(2+)</name>
        <dbReference type="ChEBI" id="CHEBI:29105"/>
    </cofactor>
    <text evidence="11">Binds 1 zinc ion per subunit.</text>
</comment>
<dbReference type="Pfam" id="PF01435">
    <property type="entry name" value="Peptidase_M48"/>
    <property type="match status" value="1"/>
</dbReference>
<dbReference type="GO" id="GO:0008270">
    <property type="term" value="F:zinc ion binding"/>
    <property type="evidence" value="ECO:0007669"/>
    <property type="project" value="UniProtKB-UniRule"/>
</dbReference>
<keyword evidence="3 11" id="KW-0645">Protease</keyword>
<comment type="similarity">
    <text evidence="1 11">Belongs to the peptidase M48B family.</text>
</comment>
<evidence type="ECO:0000256" key="1">
    <source>
        <dbReference type="ARBA" id="ARBA00009779"/>
    </source>
</evidence>
<evidence type="ECO:0000256" key="3">
    <source>
        <dbReference type="ARBA" id="ARBA00022670"/>
    </source>
</evidence>
<feature type="binding site" evidence="11">
    <location>
        <position position="143"/>
    </location>
    <ligand>
        <name>Zn(2+)</name>
        <dbReference type="ChEBI" id="CHEBI:29105"/>
        <note>catalytic</note>
    </ligand>
</feature>
<evidence type="ECO:0000256" key="9">
    <source>
        <dbReference type="ARBA" id="ARBA00023049"/>
    </source>
</evidence>
<evidence type="ECO:0000313" key="13">
    <source>
        <dbReference type="EMBL" id="OGN12227.1"/>
    </source>
</evidence>
<evidence type="ECO:0000256" key="5">
    <source>
        <dbReference type="ARBA" id="ARBA00022723"/>
    </source>
</evidence>
<dbReference type="GO" id="GO:0005886">
    <property type="term" value="C:plasma membrane"/>
    <property type="evidence" value="ECO:0007669"/>
    <property type="project" value="UniProtKB-SubCell"/>
</dbReference>
<dbReference type="PANTHER" id="PTHR43221:SF2">
    <property type="entry name" value="PROTEASE HTPX HOMOLOG"/>
    <property type="match status" value="1"/>
</dbReference>
<keyword evidence="2 11" id="KW-1003">Cell membrane</keyword>
<feature type="transmembrane region" description="Helical" evidence="11">
    <location>
        <begin position="41"/>
        <end position="59"/>
    </location>
</feature>
<dbReference type="AlphaFoldDB" id="A0A1F8FGF8"/>
<evidence type="ECO:0000256" key="10">
    <source>
        <dbReference type="ARBA" id="ARBA00023136"/>
    </source>
</evidence>
<name>A0A1F8FGF8_9BACT</name>
<gene>
    <name evidence="11" type="primary">htpX</name>
    <name evidence="13" type="ORF">A3C71_02105</name>
</gene>
<feature type="transmembrane region" description="Helical" evidence="11">
    <location>
        <begin position="153"/>
        <end position="174"/>
    </location>
</feature>
<evidence type="ECO:0000313" key="14">
    <source>
        <dbReference type="Proteomes" id="UP000178197"/>
    </source>
</evidence>
<comment type="caution">
    <text evidence="13">The sequence shown here is derived from an EMBL/GenBank/DDBJ whole genome shotgun (WGS) entry which is preliminary data.</text>
</comment>
<dbReference type="Proteomes" id="UP000178197">
    <property type="component" value="Unassembled WGS sequence"/>
</dbReference>
<evidence type="ECO:0000256" key="4">
    <source>
        <dbReference type="ARBA" id="ARBA00022692"/>
    </source>
</evidence>
<dbReference type="PANTHER" id="PTHR43221">
    <property type="entry name" value="PROTEASE HTPX"/>
    <property type="match status" value="1"/>
</dbReference>
<keyword evidence="7 11" id="KW-0862">Zinc</keyword>
<feature type="active site" evidence="11">
    <location>
        <position position="144"/>
    </location>
</feature>
<dbReference type="CDD" id="cd07340">
    <property type="entry name" value="M48B_Htpx_like"/>
    <property type="match status" value="1"/>
</dbReference>
<keyword evidence="10 11" id="KW-0472">Membrane</keyword>
<dbReference type="GO" id="GO:0004222">
    <property type="term" value="F:metalloendopeptidase activity"/>
    <property type="evidence" value="ECO:0007669"/>
    <property type="project" value="UniProtKB-UniRule"/>
</dbReference>
<dbReference type="EMBL" id="MGJT01000021">
    <property type="protein sequence ID" value="OGN12227.1"/>
    <property type="molecule type" value="Genomic_DNA"/>
</dbReference>
<keyword evidence="6 11" id="KW-0378">Hydrolase</keyword>
<comment type="subcellular location">
    <subcellularLocation>
        <location evidence="11">Cell membrane</location>
        <topology evidence="11">Multi-pass membrane protein</topology>
    </subcellularLocation>
</comment>
<dbReference type="InterPro" id="IPR001915">
    <property type="entry name" value="Peptidase_M48"/>
</dbReference>
<evidence type="ECO:0000256" key="11">
    <source>
        <dbReference type="HAMAP-Rule" id="MF_00188"/>
    </source>
</evidence>
<evidence type="ECO:0000256" key="6">
    <source>
        <dbReference type="ARBA" id="ARBA00022801"/>
    </source>
</evidence>
<feature type="binding site" evidence="11">
    <location>
        <position position="220"/>
    </location>
    <ligand>
        <name>Zn(2+)</name>
        <dbReference type="ChEBI" id="CHEBI:29105"/>
        <note>catalytic</note>
    </ligand>
</feature>
<organism evidence="13 14">
    <name type="scientific">Candidatus Yanofskybacteria bacterium RIFCSPHIGHO2_02_FULL_43_15c</name>
    <dbReference type="NCBI Taxonomy" id="1802679"/>
    <lineage>
        <taxon>Bacteria</taxon>
        <taxon>Candidatus Yanofskyibacteriota</taxon>
    </lineage>
</organism>
<dbReference type="InterPro" id="IPR050083">
    <property type="entry name" value="HtpX_protease"/>
</dbReference>
<accession>A0A1F8FGF8</accession>
<feature type="domain" description="Peptidase M48" evidence="12">
    <location>
        <begin position="78"/>
        <end position="305"/>
    </location>
</feature>
<reference evidence="13 14" key="1">
    <citation type="journal article" date="2016" name="Nat. Commun.">
        <title>Thousands of microbial genomes shed light on interconnected biogeochemical processes in an aquifer system.</title>
        <authorList>
            <person name="Anantharaman K."/>
            <person name="Brown C.T."/>
            <person name="Hug L.A."/>
            <person name="Sharon I."/>
            <person name="Castelle C.J."/>
            <person name="Probst A.J."/>
            <person name="Thomas B.C."/>
            <person name="Singh A."/>
            <person name="Wilkins M.J."/>
            <person name="Karaoz U."/>
            <person name="Brodie E.L."/>
            <person name="Williams K.H."/>
            <person name="Hubbard S.S."/>
            <person name="Banfield J.F."/>
        </authorList>
    </citation>
    <scope>NUCLEOTIDE SEQUENCE [LARGE SCALE GENOMIC DNA]</scope>
</reference>
<proteinExistence type="inferred from homology"/>
<dbReference type="InterPro" id="IPR022919">
    <property type="entry name" value="Pept_M48_protease_HtpX"/>
</dbReference>
<dbReference type="Gene3D" id="3.30.2010.10">
    <property type="entry name" value="Metalloproteases ('zincins'), catalytic domain"/>
    <property type="match status" value="1"/>
</dbReference>